<organism evidence="1 2">
    <name type="scientific">Sinobaca qinghaiensis</name>
    <dbReference type="NCBI Taxonomy" id="342944"/>
    <lineage>
        <taxon>Bacteria</taxon>
        <taxon>Bacillati</taxon>
        <taxon>Bacillota</taxon>
        <taxon>Bacilli</taxon>
        <taxon>Bacillales</taxon>
        <taxon>Sporolactobacillaceae</taxon>
        <taxon>Sinobaca</taxon>
    </lineage>
</organism>
<dbReference type="AlphaFoldDB" id="A0A419V7T4"/>
<sequence>MLLTSKEKKHLLKVLKRDQYKWFQPQAEKEKSKELYDKIKQTIRNEKINEDKQSSKL</sequence>
<keyword evidence="2" id="KW-1185">Reference proteome</keyword>
<protein>
    <submittedName>
        <fullName evidence="1">Uncharacterized protein</fullName>
    </submittedName>
</protein>
<dbReference type="EMBL" id="RAPK01000006">
    <property type="protein sequence ID" value="RKD76100.1"/>
    <property type="molecule type" value="Genomic_DNA"/>
</dbReference>
<evidence type="ECO:0000313" key="1">
    <source>
        <dbReference type="EMBL" id="RKD76100.1"/>
    </source>
</evidence>
<accession>A0A419V7T4</accession>
<proteinExistence type="predicted"/>
<gene>
    <name evidence="1" type="ORF">ATL39_0312</name>
</gene>
<name>A0A419V7T4_9BACL</name>
<evidence type="ECO:0000313" key="2">
    <source>
        <dbReference type="Proteomes" id="UP000285120"/>
    </source>
</evidence>
<comment type="caution">
    <text evidence="1">The sequence shown here is derived from an EMBL/GenBank/DDBJ whole genome shotgun (WGS) entry which is preliminary data.</text>
</comment>
<dbReference type="RefSeq" id="WP_170146802.1">
    <property type="nucleotide sequence ID" value="NZ_RAPK01000006.1"/>
</dbReference>
<reference evidence="1 2" key="1">
    <citation type="submission" date="2018-09" db="EMBL/GenBank/DDBJ databases">
        <title>Genomic Encyclopedia of Archaeal and Bacterial Type Strains, Phase II (KMG-II): from individual species to whole genera.</title>
        <authorList>
            <person name="Goeker M."/>
        </authorList>
    </citation>
    <scope>NUCLEOTIDE SEQUENCE [LARGE SCALE GENOMIC DNA]</scope>
    <source>
        <strain evidence="1 2">DSM 17008</strain>
    </source>
</reference>
<dbReference type="Proteomes" id="UP000285120">
    <property type="component" value="Unassembled WGS sequence"/>
</dbReference>